<keyword evidence="1 3" id="KW-0547">Nucleotide-binding</keyword>
<name>A0ABP7U6C9_9FLAO</name>
<dbReference type="Gene3D" id="3.40.1350.10">
    <property type="match status" value="1"/>
</dbReference>
<dbReference type="Proteomes" id="UP001500968">
    <property type="component" value="Unassembled WGS sequence"/>
</dbReference>
<protein>
    <recommendedName>
        <fullName evidence="4">ATP-cone domain-containing protein</fullName>
    </recommendedName>
</protein>
<dbReference type="InterPro" id="IPR011335">
    <property type="entry name" value="Restrct_endonuc-II-like"/>
</dbReference>
<keyword evidence="6" id="KW-1185">Reference proteome</keyword>
<dbReference type="EMBL" id="BAABCR010000015">
    <property type="protein sequence ID" value="GAA4036679.1"/>
    <property type="molecule type" value="Genomic_DNA"/>
</dbReference>
<gene>
    <name evidence="5" type="ORF">GCM10022386_22840</name>
</gene>
<evidence type="ECO:0000313" key="5">
    <source>
        <dbReference type="EMBL" id="GAA4036679.1"/>
    </source>
</evidence>
<evidence type="ECO:0000313" key="6">
    <source>
        <dbReference type="Proteomes" id="UP001500968"/>
    </source>
</evidence>
<evidence type="ECO:0000256" key="1">
    <source>
        <dbReference type="ARBA" id="ARBA00022741"/>
    </source>
</evidence>
<dbReference type="Pfam" id="PF22357">
    <property type="entry name" value="AF1548-like_C"/>
    <property type="match status" value="1"/>
</dbReference>
<proteinExistence type="predicted"/>
<dbReference type="SUPFAM" id="SSF52980">
    <property type="entry name" value="Restriction endonuclease-like"/>
    <property type="match status" value="1"/>
</dbReference>
<evidence type="ECO:0000259" key="4">
    <source>
        <dbReference type="PROSITE" id="PS51161"/>
    </source>
</evidence>
<evidence type="ECO:0000256" key="3">
    <source>
        <dbReference type="PROSITE-ProRule" id="PRU00492"/>
    </source>
</evidence>
<evidence type="ECO:0000256" key="2">
    <source>
        <dbReference type="ARBA" id="ARBA00022840"/>
    </source>
</evidence>
<keyword evidence="2 3" id="KW-0067">ATP-binding</keyword>
<dbReference type="InterPro" id="IPR054374">
    <property type="entry name" value="AF1548-like_C"/>
</dbReference>
<organism evidence="5 6">
    <name type="scientific">Flavobacterium cheonhonense</name>
    <dbReference type="NCBI Taxonomy" id="706185"/>
    <lineage>
        <taxon>Bacteria</taxon>
        <taxon>Pseudomonadati</taxon>
        <taxon>Bacteroidota</taxon>
        <taxon>Flavobacteriia</taxon>
        <taxon>Flavobacteriales</taxon>
        <taxon>Flavobacteriaceae</taxon>
        <taxon>Flavobacterium</taxon>
    </lineage>
</organism>
<feature type="domain" description="ATP-cone" evidence="4">
    <location>
        <begin position="3"/>
        <end position="84"/>
    </location>
</feature>
<accession>A0ABP7U6C9</accession>
<comment type="caution">
    <text evidence="5">The sequence shown here is derived from an EMBL/GenBank/DDBJ whole genome shotgun (WGS) entry which is preliminary data.</text>
</comment>
<reference evidence="6" key="1">
    <citation type="journal article" date="2019" name="Int. J. Syst. Evol. Microbiol.">
        <title>The Global Catalogue of Microorganisms (GCM) 10K type strain sequencing project: providing services to taxonomists for standard genome sequencing and annotation.</title>
        <authorList>
            <consortium name="The Broad Institute Genomics Platform"/>
            <consortium name="The Broad Institute Genome Sequencing Center for Infectious Disease"/>
            <person name="Wu L."/>
            <person name="Ma J."/>
        </authorList>
    </citation>
    <scope>NUCLEOTIDE SEQUENCE [LARGE SCALE GENOMIC DNA]</scope>
    <source>
        <strain evidence="6">JCM 17064</strain>
    </source>
</reference>
<dbReference type="InterPro" id="IPR011856">
    <property type="entry name" value="tRNA_endonuc-like_dom_sf"/>
</dbReference>
<sequence>MTMKIVKHSGSIVDFNRDKLKSSLLKSGADKKVVEDVLQVIEKQVYDGISTKKIYKLAFNLLKKSSHSHAARYNLRAALQLLGPAGFFFEKYIARLFISEGYLAQTNLFLSGKCVGHEVDIAIMKNNYIEMVECKFHAKSETNSDVKVPMYILSRFNDLKDRNHLIFTEKDKISGCWIVTNNRFTADAMTFAHCSGLQLLSWDYPKEFSLQKRIDEGQLYPITCLTTLTLAEKDKLLVQDVILASEIINNTEVLEQIGLSANRVKNVIKEASELCKYL</sequence>
<dbReference type="PROSITE" id="PS51161">
    <property type="entry name" value="ATP_CONE"/>
    <property type="match status" value="1"/>
</dbReference>
<dbReference type="Pfam" id="PF03477">
    <property type="entry name" value="ATP-cone"/>
    <property type="match status" value="1"/>
</dbReference>
<dbReference type="InterPro" id="IPR005144">
    <property type="entry name" value="ATP-cone_dom"/>
</dbReference>